<dbReference type="PROSITE" id="PS50830">
    <property type="entry name" value="TNASE_3"/>
    <property type="match status" value="1"/>
</dbReference>
<reference evidence="2 3" key="1">
    <citation type="submission" date="2020-08" db="EMBL/GenBank/DDBJ databases">
        <title>Genomic Encyclopedia of Type Strains, Phase IV (KMG-V): Genome sequencing to study the core and pangenomes of soil and plant-associated prokaryotes.</title>
        <authorList>
            <person name="Whitman W."/>
        </authorList>
    </citation>
    <scope>NUCLEOTIDE SEQUENCE [LARGE SCALE GENOMIC DNA]</scope>
    <source>
        <strain evidence="2 3">SEMIA 4084</strain>
    </source>
</reference>
<dbReference type="Gene3D" id="2.40.50.90">
    <property type="match status" value="1"/>
</dbReference>
<keyword evidence="2" id="KW-0540">Nuclease</keyword>
<evidence type="ECO:0000313" key="2">
    <source>
        <dbReference type="EMBL" id="MBB5539056.1"/>
    </source>
</evidence>
<dbReference type="AlphaFoldDB" id="A0A7W8UGP3"/>
<dbReference type="Pfam" id="PF00565">
    <property type="entry name" value="SNase"/>
    <property type="match status" value="1"/>
</dbReference>
<dbReference type="Proteomes" id="UP000585507">
    <property type="component" value="Unassembled WGS sequence"/>
</dbReference>
<dbReference type="SMART" id="SM00318">
    <property type="entry name" value="SNc"/>
    <property type="match status" value="1"/>
</dbReference>
<feature type="domain" description="TNase-like" evidence="1">
    <location>
        <begin position="51"/>
        <end position="140"/>
    </location>
</feature>
<dbReference type="SUPFAM" id="SSF50199">
    <property type="entry name" value="Staphylococcal nuclease"/>
    <property type="match status" value="1"/>
</dbReference>
<dbReference type="GO" id="GO:0004519">
    <property type="term" value="F:endonuclease activity"/>
    <property type="evidence" value="ECO:0007669"/>
    <property type="project" value="UniProtKB-KW"/>
</dbReference>
<keyword evidence="3" id="KW-1185">Reference proteome</keyword>
<dbReference type="InterPro" id="IPR016071">
    <property type="entry name" value="Staphylococal_nuclease_OB-fold"/>
</dbReference>
<dbReference type="EMBL" id="JACHBK010000017">
    <property type="protein sequence ID" value="MBB5539056.1"/>
    <property type="molecule type" value="Genomic_DNA"/>
</dbReference>
<accession>A0A7W8UGP3</accession>
<keyword evidence="2" id="KW-0378">Hydrolase</keyword>
<name>A0A7W8UGP3_9HYPH</name>
<keyword evidence="2" id="KW-0255">Endonuclease</keyword>
<comment type="caution">
    <text evidence="2">The sequence shown here is derived from an EMBL/GenBank/DDBJ whole genome shotgun (WGS) entry which is preliminary data.</text>
</comment>
<evidence type="ECO:0000313" key="3">
    <source>
        <dbReference type="Proteomes" id="UP000585507"/>
    </source>
</evidence>
<evidence type="ECO:0000259" key="1">
    <source>
        <dbReference type="PROSITE" id="PS50830"/>
    </source>
</evidence>
<organism evidence="2 3">
    <name type="scientific">Rhizobium giardinii</name>
    <dbReference type="NCBI Taxonomy" id="56731"/>
    <lineage>
        <taxon>Bacteria</taxon>
        <taxon>Pseudomonadati</taxon>
        <taxon>Pseudomonadota</taxon>
        <taxon>Alphaproteobacteria</taxon>
        <taxon>Hyphomicrobiales</taxon>
        <taxon>Rhizobiaceae</taxon>
        <taxon>Rhizobium/Agrobacterium group</taxon>
        <taxon>Rhizobium</taxon>
    </lineage>
</organism>
<dbReference type="InterPro" id="IPR035437">
    <property type="entry name" value="SNase_OB-fold_sf"/>
</dbReference>
<protein>
    <submittedName>
        <fullName evidence="2">Endonuclease YncB(Thermonuclease family)</fullName>
    </submittedName>
</protein>
<sequence>MRKIIVAIAVSGCALGAHIFGIVPVAEAASLVISPETTYGKCFGGDRFACVVDGDTLWIEGAKIRIADIDAPEISEPKCSTELALGNRATDRLIELVNQGSFKLRAWPGRDEDRYGRKLRVLIRDGRSLGDILVSEGLARTWNGRRQPWCWRRPV</sequence>
<proteinExistence type="predicted"/>
<gene>
    <name evidence="2" type="ORF">GGD55_005800</name>
</gene>